<feature type="transmembrane region" description="Helical" evidence="6">
    <location>
        <begin position="383"/>
        <end position="410"/>
    </location>
</feature>
<sequence>MSARLGGEDETAPADQPLSAQTVDTQCPSPGLVGSGVVTVPNGITGSLELKRVATDGSGLVPGPGVANQGVATSHRGLVATTEPGRQLPLVGFVPYKYIALFLLVAQTVAAIFVMRVSRTTYADPTTPYLVTTAVAMAELTKFVCSAGLVLRDVEYSFGTAWAHIKTEMIDNPLGTLKVSVPAFLYTLQNNLLFIALSNISGAVYQVTYQLKILTTAVLSVLILHRRLSIDRWLSLVLLTSGVALIQLPSGQETKAQGDPVVGICAVLAACVTSALAGVYLEKVLKDTKTSIWLRNMQLGLLGTALAVTGAFWSDWTKIRQHGFFQGYNAATWAAILMQSAGGLIVAAVLKYADNILKCFGNALAIVLSCLVSYYIVGDYVPTFLFAVGTLFVITATYTYGVDYPILFYAARPKVLLRPILKKLVRKTEAPAEEASTDPQTV</sequence>
<keyword evidence="2 6" id="KW-0812">Transmembrane</keyword>
<feature type="transmembrane region" description="Helical" evidence="6">
    <location>
        <begin position="261"/>
        <end position="281"/>
    </location>
</feature>
<feature type="region of interest" description="Disordered" evidence="5">
    <location>
        <begin position="1"/>
        <end position="26"/>
    </location>
</feature>
<name>A0A023B5X5_GRENI</name>
<dbReference type="OMA" id="IEEDMMT"/>
<evidence type="ECO:0000256" key="1">
    <source>
        <dbReference type="ARBA" id="ARBA00004141"/>
    </source>
</evidence>
<dbReference type="Pfam" id="PF04142">
    <property type="entry name" value="Nuc_sug_transp"/>
    <property type="match status" value="1"/>
</dbReference>
<keyword evidence="8" id="KW-1185">Reference proteome</keyword>
<dbReference type="OrthoDB" id="408493at2759"/>
<evidence type="ECO:0000256" key="3">
    <source>
        <dbReference type="ARBA" id="ARBA00022989"/>
    </source>
</evidence>
<feature type="transmembrane region" description="Helical" evidence="6">
    <location>
        <begin position="233"/>
        <end position="249"/>
    </location>
</feature>
<feature type="transmembrane region" description="Helical" evidence="6">
    <location>
        <begin position="359"/>
        <end position="377"/>
    </location>
</feature>
<proteinExistence type="predicted"/>
<organism evidence="7 8">
    <name type="scientific">Gregarina niphandrodes</name>
    <name type="common">Septate eugregarine</name>
    <dbReference type="NCBI Taxonomy" id="110365"/>
    <lineage>
        <taxon>Eukaryota</taxon>
        <taxon>Sar</taxon>
        <taxon>Alveolata</taxon>
        <taxon>Apicomplexa</taxon>
        <taxon>Conoidasida</taxon>
        <taxon>Gregarinasina</taxon>
        <taxon>Eugregarinorida</taxon>
        <taxon>Gregarinidae</taxon>
        <taxon>Gregarina</taxon>
    </lineage>
</organism>
<feature type="transmembrane region" description="Helical" evidence="6">
    <location>
        <begin position="129"/>
        <end position="151"/>
    </location>
</feature>
<feature type="transmembrane region" description="Helical" evidence="6">
    <location>
        <begin position="98"/>
        <end position="117"/>
    </location>
</feature>
<dbReference type="GO" id="GO:0015165">
    <property type="term" value="F:pyrimidine nucleotide-sugar transmembrane transporter activity"/>
    <property type="evidence" value="ECO:0007669"/>
    <property type="project" value="InterPro"/>
</dbReference>
<protein>
    <submittedName>
        <fullName evidence="7">UDP-N-acetylglucosamine transporter</fullName>
    </submittedName>
</protein>
<accession>A0A023B5X5</accession>
<dbReference type="AlphaFoldDB" id="A0A023B5X5"/>
<reference evidence="7" key="1">
    <citation type="submission" date="2013-12" db="EMBL/GenBank/DDBJ databases">
        <authorList>
            <person name="Omoto C.K."/>
            <person name="Sibley D."/>
            <person name="Venepally P."/>
            <person name="Hadjithomas M."/>
            <person name="Karamycheva S."/>
            <person name="Brunk B."/>
            <person name="Roos D."/>
            <person name="Caler E."/>
            <person name="Lorenzi H."/>
        </authorList>
    </citation>
    <scope>NUCLEOTIDE SEQUENCE</scope>
</reference>
<evidence type="ECO:0000256" key="5">
    <source>
        <dbReference type="SAM" id="MobiDB-lite"/>
    </source>
</evidence>
<dbReference type="RefSeq" id="XP_011130672.1">
    <property type="nucleotide sequence ID" value="XM_011132370.1"/>
</dbReference>
<dbReference type="SUPFAM" id="SSF103481">
    <property type="entry name" value="Multidrug resistance efflux transporter EmrE"/>
    <property type="match status" value="1"/>
</dbReference>
<feature type="transmembrane region" description="Helical" evidence="6">
    <location>
        <begin position="333"/>
        <end position="352"/>
    </location>
</feature>
<evidence type="ECO:0000313" key="8">
    <source>
        <dbReference type="Proteomes" id="UP000019763"/>
    </source>
</evidence>
<evidence type="ECO:0000313" key="7">
    <source>
        <dbReference type="EMBL" id="EZG63632.1"/>
    </source>
</evidence>
<evidence type="ECO:0000256" key="4">
    <source>
        <dbReference type="ARBA" id="ARBA00023136"/>
    </source>
</evidence>
<gene>
    <name evidence="7" type="ORF">GNI_086580</name>
</gene>
<feature type="transmembrane region" description="Helical" evidence="6">
    <location>
        <begin position="293"/>
        <end position="313"/>
    </location>
</feature>
<dbReference type="Proteomes" id="UP000019763">
    <property type="component" value="Unassembled WGS sequence"/>
</dbReference>
<dbReference type="eggNOG" id="KOG2234">
    <property type="taxonomic scope" value="Eukaryota"/>
</dbReference>
<dbReference type="NCBIfam" id="TIGR00803">
    <property type="entry name" value="nst"/>
    <property type="match status" value="1"/>
</dbReference>
<comment type="caution">
    <text evidence="7">The sequence shown here is derived from an EMBL/GenBank/DDBJ whole genome shotgun (WGS) entry which is preliminary data.</text>
</comment>
<evidence type="ECO:0000256" key="2">
    <source>
        <dbReference type="ARBA" id="ARBA00022692"/>
    </source>
</evidence>
<dbReference type="VEuPathDB" id="CryptoDB:GNI_086580"/>
<dbReference type="GO" id="GO:0000139">
    <property type="term" value="C:Golgi membrane"/>
    <property type="evidence" value="ECO:0007669"/>
    <property type="project" value="InterPro"/>
</dbReference>
<dbReference type="PANTHER" id="PTHR10231">
    <property type="entry name" value="NUCLEOTIDE-SUGAR TRANSMEMBRANE TRANSPORTER"/>
    <property type="match status" value="1"/>
</dbReference>
<keyword evidence="3 6" id="KW-1133">Transmembrane helix</keyword>
<dbReference type="InterPro" id="IPR007271">
    <property type="entry name" value="Nuc_sug_transpt"/>
</dbReference>
<evidence type="ECO:0000256" key="6">
    <source>
        <dbReference type="SAM" id="Phobius"/>
    </source>
</evidence>
<dbReference type="InterPro" id="IPR037185">
    <property type="entry name" value="EmrE-like"/>
</dbReference>
<dbReference type="EMBL" id="AFNH02000651">
    <property type="protein sequence ID" value="EZG63632.1"/>
    <property type="molecule type" value="Genomic_DNA"/>
</dbReference>
<keyword evidence="4 6" id="KW-0472">Membrane</keyword>
<dbReference type="GeneID" id="22913084"/>
<feature type="transmembrane region" description="Helical" evidence="6">
    <location>
        <begin position="203"/>
        <end position="224"/>
    </location>
</feature>
<comment type="subcellular location">
    <subcellularLocation>
        <location evidence="1">Membrane</location>
        <topology evidence="1">Multi-pass membrane protein</topology>
    </subcellularLocation>
</comment>